<evidence type="ECO:0000313" key="5">
    <source>
        <dbReference type="Proteomes" id="UP000035682"/>
    </source>
</evidence>
<dbReference type="InterPro" id="IPR050235">
    <property type="entry name" value="CK1_Ser-Thr_kinase"/>
</dbReference>
<gene>
    <name evidence="4 6 7" type="ORF">SRAE_1000154700</name>
</gene>
<keyword evidence="5" id="KW-1185">Reference proteome</keyword>
<reference evidence="4" key="1">
    <citation type="submission" date="2014-09" db="EMBL/GenBank/DDBJ databases">
        <authorList>
            <person name="Aslett A.Martin."/>
        </authorList>
    </citation>
    <scope>NUCLEOTIDE SEQUENCE</scope>
    <source>
        <strain evidence="4">ED321 Heterogonic</strain>
    </source>
</reference>
<evidence type="ECO:0000313" key="4">
    <source>
        <dbReference type="EMBL" id="CEF63284.1"/>
    </source>
</evidence>
<dbReference type="GO" id="GO:0005524">
    <property type="term" value="F:ATP binding"/>
    <property type="evidence" value="ECO:0007669"/>
    <property type="project" value="InterPro"/>
</dbReference>
<dbReference type="WBParaSite" id="SRAE_1000154700.1">
    <property type="protein sequence ID" value="SRAE_1000154700.1"/>
    <property type="gene ID" value="WBGene00258154"/>
</dbReference>
<dbReference type="Proteomes" id="UP000035682">
    <property type="component" value="Unplaced"/>
</dbReference>
<reference evidence="6" key="3">
    <citation type="submission" date="2020-12" db="UniProtKB">
        <authorList>
            <consortium name="WormBaseParasite"/>
        </authorList>
    </citation>
    <scope>IDENTIFICATION</scope>
</reference>
<sequence length="380" mass="44084">MSEESKLPDLTGTKFRKVYYVLKALDKGGFGAVYIVWQKPANEKDPSKLINCPNFKMSDITEANINQFKALKAELNDVDGATGLKMEVKILKTMVKTYSDMTHYTNLGVALKKKKYCYAIMTLLGKNLKTLAQLQPSKRFSKKTWLRVSIQTLYGIKKLHEIGYIHRDIKPPNFVIGHSEDITRSRIIHVLDFGLSRQYAVLNRHNKFVFKAPRKVVDFRGTARYCSINMHFDKEVGRKDDIWSWLFSMMDLYCGTPWEHLRGQEMEDFKMKTTNESIIALLPEPLHNPTEQLSKVEILKRPSYESFYKALKEMMIQEKATFLDPYDWETTVNKRAKHLENYLSLDDEMAADYISNPIRKIKNDSDSEEGLNKDSCTKES</sequence>
<proteinExistence type="predicted"/>
<name>A0A090L722_STRRB</name>
<dbReference type="PANTHER" id="PTHR11909">
    <property type="entry name" value="CASEIN KINASE-RELATED"/>
    <property type="match status" value="1"/>
</dbReference>
<evidence type="ECO:0000313" key="6">
    <source>
        <dbReference type="WBParaSite" id="SRAE_1000154700.1"/>
    </source>
</evidence>
<evidence type="ECO:0000259" key="3">
    <source>
        <dbReference type="PROSITE" id="PS50011"/>
    </source>
</evidence>
<dbReference type="STRING" id="34506.A0A090L722"/>
<dbReference type="Gene3D" id="1.10.510.10">
    <property type="entry name" value="Transferase(Phosphotransferase) domain 1"/>
    <property type="match status" value="1"/>
</dbReference>
<dbReference type="EMBL" id="LN609528">
    <property type="protein sequence ID" value="CEF63284.1"/>
    <property type="molecule type" value="Genomic_DNA"/>
</dbReference>
<dbReference type="SMART" id="SM00220">
    <property type="entry name" value="S_TKc"/>
    <property type="match status" value="1"/>
</dbReference>
<dbReference type="Pfam" id="PF00069">
    <property type="entry name" value="Pkinase"/>
    <property type="match status" value="1"/>
</dbReference>
<protein>
    <recommendedName>
        <fullName evidence="1">non-specific serine/threonine protein kinase</fullName>
        <ecNumber evidence="1">2.7.11.1</ecNumber>
    </recommendedName>
</protein>
<dbReference type="GeneID" id="36375649"/>
<dbReference type="InterPro" id="IPR011009">
    <property type="entry name" value="Kinase-like_dom_sf"/>
</dbReference>
<dbReference type="InterPro" id="IPR000719">
    <property type="entry name" value="Prot_kinase_dom"/>
</dbReference>
<dbReference type="CTD" id="36375649"/>
<accession>A0A090L722</accession>
<dbReference type="EC" id="2.7.11.1" evidence="1"/>
<dbReference type="InterPro" id="IPR008271">
    <property type="entry name" value="Ser/Thr_kinase_AS"/>
</dbReference>
<organism evidence="4">
    <name type="scientific">Strongyloides ratti</name>
    <name type="common">Parasitic roundworm</name>
    <dbReference type="NCBI Taxonomy" id="34506"/>
    <lineage>
        <taxon>Eukaryota</taxon>
        <taxon>Metazoa</taxon>
        <taxon>Ecdysozoa</taxon>
        <taxon>Nematoda</taxon>
        <taxon>Chromadorea</taxon>
        <taxon>Rhabditida</taxon>
        <taxon>Tylenchina</taxon>
        <taxon>Panagrolaimomorpha</taxon>
        <taxon>Strongyloidoidea</taxon>
        <taxon>Strongyloididae</taxon>
        <taxon>Strongyloides</taxon>
    </lineage>
</organism>
<dbReference type="OrthoDB" id="5979581at2759"/>
<evidence type="ECO:0000256" key="1">
    <source>
        <dbReference type="ARBA" id="ARBA00012513"/>
    </source>
</evidence>
<feature type="domain" description="Protein kinase" evidence="3">
    <location>
        <begin position="19"/>
        <end position="315"/>
    </location>
</feature>
<dbReference type="RefSeq" id="XP_024502486.1">
    <property type="nucleotide sequence ID" value="XM_024648516.1"/>
</dbReference>
<dbReference type="WormBase" id="SRAE_1000154700">
    <property type="protein sequence ID" value="SRP02080"/>
    <property type="gene ID" value="WBGene00258154"/>
</dbReference>
<dbReference type="PROSITE" id="PS50011">
    <property type="entry name" value="PROTEIN_KINASE_DOM"/>
    <property type="match status" value="1"/>
</dbReference>
<dbReference type="GO" id="GO:0004674">
    <property type="term" value="F:protein serine/threonine kinase activity"/>
    <property type="evidence" value="ECO:0007669"/>
    <property type="project" value="UniProtKB-EC"/>
</dbReference>
<reference evidence="5" key="2">
    <citation type="submission" date="2014-09" db="EMBL/GenBank/DDBJ databases">
        <authorList>
            <person name="Martin A.A."/>
        </authorList>
    </citation>
    <scope>NUCLEOTIDE SEQUENCE</scope>
    <source>
        <strain evidence="5">ED321</strain>
    </source>
</reference>
<dbReference type="PROSITE" id="PS00108">
    <property type="entry name" value="PROTEIN_KINASE_ST"/>
    <property type="match status" value="1"/>
</dbReference>
<dbReference type="SUPFAM" id="SSF56112">
    <property type="entry name" value="Protein kinase-like (PK-like)"/>
    <property type="match status" value="1"/>
</dbReference>
<feature type="region of interest" description="Disordered" evidence="2">
    <location>
        <begin position="361"/>
        <end position="380"/>
    </location>
</feature>
<evidence type="ECO:0000256" key="2">
    <source>
        <dbReference type="SAM" id="MobiDB-lite"/>
    </source>
</evidence>
<evidence type="ECO:0000313" key="7">
    <source>
        <dbReference type="WormBase" id="SRAE_1000154700"/>
    </source>
</evidence>
<dbReference type="AlphaFoldDB" id="A0A090L722"/>
<dbReference type="OMA" id="LLCHFPE"/>